<dbReference type="InterPro" id="IPR005055">
    <property type="entry name" value="A10/PebIII"/>
</dbReference>
<dbReference type="AlphaFoldDB" id="A0A1I9HZS0"/>
<evidence type="ECO:0000313" key="2">
    <source>
        <dbReference type="EMBL" id="AIX97071.1"/>
    </source>
</evidence>
<sequence length="122" mass="14254">MKAVFALVTLLFAATLALEKYSTKYDNVDVDNILHNQRLYNNYIQCILKKGRCTEEGKFLQELIPDAIITECSKCSDKQKEQGEKVIRFIRKEHPKDWDALIAVYDPEGKYQEAYKKYLDKV</sequence>
<dbReference type="PANTHER" id="PTHR11257">
    <property type="entry name" value="CHEMOSENSORY PROTEIN-RELATED"/>
    <property type="match status" value="1"/>
</dbReference>
<evidence type="ECO:0000256" key="1">
    <source>
        <dbReference type="SAM" id="SignalP"/>
    </source>
</evidence>
<protein>
    <submittedName>
        <fullName evidence="2">Chemosensory protein 3</fullName>
    </submittedName>
</protein>
<feature type="chain" id="PRO_5012452905" evidence="1">
    <location>
        <begin position="18"/>
        <end position="122"/>
    </location>
</feature>
<name>A0A1I9HZS0_9CUCU</name>
<dbReference type="InterPro" id="IPR036682">
    <property type="entry name" value="OS_D_A10/PebIII_sf"/>
</dbReference>
<organism evidence="2">
    <name type="scientific">Dastarcus helophoroides</name>
    <dbReference type="NCBI Taxonomy" id="1169899"/>
    <lineage>
        <taxon>Eukaryota</taxon>
        <taxon>Metazoa</taxon>
        <taxon>Ecdysozoa</taxon>
        <taxon>Arthropoda</taxon>
        <taxon>Hexapoda</taxon>
        <taxon>Insecta</taxon>
        <taxon>Pterygota</taxon>
        <taxon>Neoptera</taxon>
        <taxon>Endopterygota</taxon>
        <taxon>Coleoptera</taxon>
        <taxon>Polyphaga</taxon>
        <taxon>Cucujiformia</taxon>
        <taxon>Coccinelloidea</taxon>
        <taxon>Bothrideridae</taxon>
        <taxon>Dastarcus</taxon>
    </lineage>
</organism>
<proteinExistence type="evidence at transcript level"/>
<reference evidence="2" key="2">
    <citation type="journal article" date="2014" name="Comp. Biochem. Physiol. Part D Genomics Proteomics">
        <title>Analysis of chemosensory gene families in the beetle Monochamus alternatus and its parasitoid Dastarcus helophoroides.</title>
        <authorList>
            <person name="Wang J."/>
            <person name="Li D.Z."/>
            <person name="Min S.F."/>
            <person name="Mi F."/>
            <person name="Zhou S.S."/>
            <person name="Wang M.Q."/>
        </authorList>
    </citation>
    <scope>NUCLEOTIDE SEQUENCE</scope>
</reference>
<dbReference type="PANTHER" id="PTHR11257:SF12">
    <property type="entry name" value="EJACULATORY BULB-SPECIFIC PROTEIN 3-RELATED"/>
    <property type="match status" value="1"/>
</dbReference>
<dbReference type="SUPFAM" id="SSF100910">
    <property type="entry name" value="Chemosensory protein Csp2"/>
    <property type="match status" value="1"/>
</dbReference>
<accession>A0A1I9HZS0</accession>
<keyword evidence="1" id="KW-0732">Signal</keyword>
<feature type="signal peptide" evidence="1">
    <location>
        <begin position="1"/>
        <end position="17"/>
    </location>
</feature>
<dbReference type="Pfam" id="PF03392">
    <property type="entry name" value="OS-D"/>
    <property type="match status" value="1"/>
</dbReference>
<reference evidence="2" key="1">
    <citation type="submission" date="2013-12" db="EMBL/GenBank/DDBJ databases">
        <authorList>
            <person name="Schubert J."/>
        </authorList>
    </citation>
    <scope>NUCLEOTIDE SEQUENCE</scope>
</reference>
<dbReference type="Gene3D" id="1.10.2080.10">
    <property type="entry name" value="Insect odorant-binding protein A10/Ejaculatory bulb-specific protein 3"/>
    <property type="match status" value="1"/>
</dbReference>
<gene>
    <name evidence="2" type="primary">csp3</name>
</gene>
<dbReference type="EMBL" id="KF984188">
    <property type="protein sequence ID" value="AIX97071.1"/>
    <property type="molecule type" value="mRNA"/>
</dbReference>